<accession>A0AAU8LQB2</accession>
<evidence type="ECO:0000313" key="1">
    <source>
        <dbReference type="EMBL" id="XCN71107.1"/>
    </source>
</evidence>
<dbReference type="AlphaFoldDB" id="A0AAU8LQB2"/>
<dbReference type="KEGG" id="eaj:Q3M24_12345"/>
<reference evidence="1" key="2">
    <citation type="submission" date="2024-06" db="EMBL/GenBank/DDBJ databases">
        <authorList>
            <person name="Plum-Jensen L.E."/>
            <person name="Schramm A."/>
            <person name="Marshall I.P.G."/>
        </authorList>
    </citation>
    <scope>NUCLEOTIDE SEQUENCE</scope>
    <source>
        <strain evidence="1">Rat1</strain>
    </source>
</reference>
<proteinExistence type="predicted"/>
<sequence>MKLLKLPDAMDRSIVDGILFLFQVISEQKMELFLHERAGDRALEARDNPAMSISSVVFFLLPEGMSYDYLRRNRR</sequence>
<reference evidence="1" key="1">
    <citation type="journal article" date="2024" name="Syst. Appl. Microbiol.">
        <title>First single-strain enrichments of Electrothrix cable bacteria, description of E. aestuarii sp. nov. and E. rattekaaiensis sp. nov., and proposal of a cable bacteria taxonomy following the rules of the SeqCode.</title>
        <authorList>
            <person name="Plum-Jensen L.E."/>
            <person name="Schramm A."/>
            <person name="Marshall I.P.G."/>
        </authorList>
    </citation>
    <scope>NUCLEOTIDE SEQUENCE</scope>
    <source>
        <strain evidence="1">Rat1</strain>
    </source>
</reference>
<dbReference type="EMBL" id="CP159373">
    <property type="protein sequence ID" value="XCN71107.1"/>
    <property type="molecule type" value="Genomic_DNA"/>
</dbReference>
<gene>
    <name evidence="1" type="ORF">Q3M24_12345</name>
</gene>
<protein>
    <submittedName>
        <fullName evidence="1">Uncharacterized protein</fullName>
    </submittedName>
</protein>
<organism evidence="1">
    <name type="scientific">Candidatus Electrothrix aestuarii</name>
    <dbReference type="NCBI Taxonomy" id="3062594"/>
    <lineage>
        <taxon>Bacteria</taxon>
        <taxon>Pseudomonadati</taxon>
        <taxon>Thermodesulfobacteriota</taxon>
        <taxon>Desulfobulbia</taxon>
        <taxon>Desulfobulbales</taxon>
        <taxon>Desulfobulbaceae</taxon>
        <taxon>Candidatus Electrothrix</taxon>
    </lineage>
</organism>
<name>A0AAU8LQB2_9BACT</name>